<sequence>MWEKVDDYVRKYDLLREGDAVLVGLSGGADSVCLLRYLMAVRERMPVRLFAVHVNHMLREEEADRDEKFARDLCARYQVPFAAVRKDVAAERKKRRCSLEEAGRLVRYACFGELAEQWGCNKIAVAHHKNDLAETVLFRLARGTGVRGLSGIRPISGPVIRPLLCLEREEIREILLALGQDHVEDSSNSDDGYSRNYIRRHLLPGMKEVNTRAVEHLAQTAGQAAALMDYLEPVFCRLYTENVQRRPEGLLLPERAAVRMHPVERRELLQRMLAAAGGQRDLSAVHLEQADGLFEKREGKYLTLPGGLRAVRTGEGILICRLPVHLRGQTGGHEDPDVSRLPEGEAEGLPLHLQKEAGRGKPAAEPAAVYPVDMEALARTGSYAVEIAGRGRVAFHLEEFHGGDIEKNDCVKYFDYDRIKSTLCLRSRQSGDYFIVDREGRHKTLRRYFIDEKIPAGEREQKIVLAEGSHILWIPGGRISEAYKVGPETGRVLVVRAEDNIWKSNIVE</sequence>
<accession>A0A9D2BEA4</accession>
<keyword evidence="9" id="KW-0812">Transmembrane</keyword>
<keyword evidence="4 8" id="KW-0819">tRNA processing</keyword>
<evidence type="ECO:0000256" key="8">
    <source>
        <dbReference type="HAMAP-Rule" id="MF_01161"/>
    </source>
</evidence>
<evidence type="ECO:0000256" key="1">
    <source>
        <dbReference type="ARBA" id="ARBA00004496"/>
    </source>
</evidence>
<dbReference type="SUPFAM" id="SSF52402">
    <property type="entry name" value="Adenine nucleotide alpha hydrolases-like"/>
    <property type="match status" value="1"/>
</dbReference>
<dbReference type="GO" id="GO:0005737">
    <property type="term" value="C:cytoplasm"/>
    <property type="evidence" value="ECO:0007669"/>
    <property type="project" value="UniProtKB-SubCell"/>
</dbReference>
<keyword evidence="6 8" id="KW-0067">ATP-binding</keyword>
<dbReference type="EMBL" id="DXEQ01000130">
    <property type="protein sequence ID" value="HIX72297.1"/>
    <property type="molecule type" value="Genomic_DNA"/>
</dbReference>
<dbReference type="GO" id="GO:0032267">
    <property type="term" value="F:tRNA(Ile)-lysidine synthase activity"/>
    <property type="evidence" value="ECO:0007669"/>
    <property type="project" value="UniProtKB-EC"/>
</dbReference>
<feature type="binding site" evidence="8">
    <location>
        <begin position="26"/>
        <end position="31"/>
    </location>
    <ligand>
        <name>ATP</name>
        <dbReference type="ChEBI" id="CHEBI:30616"/>
    </ligand>
</feature>
<dbReference type="GO" id="GO:0006400">
    <property type="term" value="P:tRNA modification"/>
    <property type="evidence" value="ECO:0007669"/>
    <property type="project" value="UniProtKB-UniRule"/>
</dbReference>
<evidence type="ECO:0000313" key="11">
    <source>
        <dbReference type="EMBL" id="HIX72297.1"/>
    </source>
</evidence>
<dbReference type="AlphaFoldDB" id="A0A9D2BEA4"/>
<keyword evidence="2 8" id="KW-0963">Cytoplasm</keyword>
<comment type="caution">
    <text evidence="11">The sequence shown here is derived from an EMBL/GenBank/DDBJ whole genome shotgun (WGS) entry which is preliminary data.</text>
</comment>
<dbReference type="Pfam" id="PF01171">
    <property type="entry name" value="ATP_bind_3"/>
    <property type="match status" value="1"/>
</dbReference>
<dbReference type="HAMAP" id="MF_01161">
    <property type="entry name" value="tRNA_Ile_lys_synt"/>
    <property type="match status" value="1"/>
</dbReference>
<comment type="domain">
    <text evidence="8">The N-terminal region contains the highly conserved SGGXDS motif, predicted to be a P-loop motif involved in ATP binding.</text>
</comment>
<dbReference type="Gene3D" id="3.40.50.620">
    <property type="entry name" value="HUPs"/>
    <property type="match status" value="1"/>
</dbReference>
<evidence type="ECO:0000256" key="3">
    <source>
        <dbReference type="ARBA" id="ARBA00022598"/>
    </source>
</evidence>
<keyword evidence="9" id="KW-0472">Membrane</keyword>
<reference evidence="11" key="2">
    <citation type="submission" date="2021-04" db="EMBL/GenBank/DDBJ databases">
        <authorList>
            <person name="Gilroy R."/>
        </authorList>
    </citation>
    <scope>NUCLEOTIDE SEQUENCE</scope>
    <source>
        <strain evidence="11">ChiSxjej3B15-1167</strain>
    </source>
</reference>
<keyword evidence="3 8" id="KW-0436">Ligase</keyword>
<protein>
    <recommendedName>
        <fullName evidence="8">tRNA(Ile)-lysidine synthase</fullName>
        <ecNumber evidence="8">6.3.4.19</ecNumber>
    </recommendedName>
    <alternativeName>
        <fullName evidence="8">tRNA(Ile)-2-lysyl-cytidine synthase</fullName>
    </alternativeName>
    <alternativeName>
        <fullName evidence="8">tRNA(Ile)-lysidine synthetase</fullName>
    </alternativeName>
</protein>
<dbReference type="GO" id="GO:0005524">
    <property type="term" value="F:ATP binding"/>
    <property type="evidence" value="ECO:0007669"/>
    <property type="project" value="UniProtKB-UniRule"/>
</dbReference>
<dbReference type="PANTHER" id="PTHR43033">
    <property type="entry name" value="TRNA(ILE)-LYSIDINE SYNTHASE-RELATED"/>
    <property type="match status" value="1"/>
</dbReference>
<dbReference type="Proteomes" id="UP000886805">
    <property type="component" value="Unassembled WGS sequence"/>
</dbReference>
<dbReference type="SUPFAM" id="SSF56037">
    <property type="entry name" value="PheT/TilS domain"/>
    <property type="match status" value="1"/>
</dbReference>
<keyword evidence="9" id="KW-1133">Transmembrane helix</keyword>
<dbReference type="CDD" id="cd01992">
    <property type="entry name" value="TilS_N"/>
    <property type="match status" value="1"/>
</dbReference>
<comment type="subcellular location">
    <subcellularLocation>
        <location evidence="1 8">Cytoplasm</location>
    </subcellularLocation>
</comment>
<feature type="domain" description="Lysidine-tRNA(Ile) synthetase C-terminal" evidence="10">
    <location>
        <begin position="423"/>
        <end position="495"/>
    </location>
</feature>
<dbReference type="InterPro" id="IPR012795">
    <property type="entry name" value="tRNA_Ile_lys_synt_N"/>
</dbReference>
<feature type="transmembrane region" description="Helical" evidence="9">
    <location>
        <begin position="20"/>
        <end position="39"/>
    </location>
</feature>
<name>A0A9D2BEA4_9FIRM</name>
<evidence type="ECO:0000256" key="2">
    <source>
        <dbReference type="ARBA" id="ARBA00022490"/>
    </source>
</evidence>
<keyword evidence="5 8" id="KW-0547">Nucleotide-binding</keyword>
<dbReference type="InterPro" id="IPR012796">
    <property type="entry name" value="Lysidine-tRNA-synth_C"/>
</dbReference>
<dbReference type="SUPFAM" id="SSF82829">
    <property type="entry name" value="MesJ substrate recognition domain-like"/>
    <property type="match status" value="1"/>
</dbReference>
<comment type="catalytic activity">
    <reaction evidence="7 8">
        <text>cytidine(34) in tRNA(Ile2) + L-lysine + ATP = lysidine(34) in tRNA(Ile2) + AMP + diphosphate + H(+)</text>
        <dbReference type="Rhea" id="RHEA:43744"/>
        <dbReference type="Rhea" id="RHEA-COMP:10625"/>
        <dbReference type="Rhea" id="RHEA-COMP:10670"/>
        <dbReference type="ChEBI" id="CHEBI:15378"/>
        <dbReference type="ChEBI" id="CHEBI:30616"/>
        <dbReference type="ChEBI" id="CHEBI:32551"/>
        <dbReference type="ChEBI" id="CHEBI:33019"/>
        <dbReference type="ChEBI" id="CHEBI:82748"/>
        <dbReference type="ChEBI" id="CHEBI:83665"/>
        <dbReference type="ChEBI" id="CHEBI:456215"/>
        <dbReference type="EC" id="6.3.4.19"/>
    </reaction>
</comment>
<reference evidence="11" key="1">
    <citation type="journal article" date="2021" name="PeerJ">
        <title>Extensive microbial diversity within the chicken gut microbiome revealed by metagenomics and culture.</title>
        <authorList>
            <person name="Gilroy R."/>
            <person name="Ravi A."/>
            <person name="Getino M."/>
            <person name="Pursley I."/>
            <person name="Horton D.L."/>
            <person name="Alikhan N.F."/>
            <person name="Baker D."/>
            <person name="Gharbi K."/>
            <person name="Hall N."/>
            <person name="Watson M."/>
            <person name="Adriaenssens E.M."/>
            <person name="Foster-Nyarko E."/>
            <person name="Jarju S."/>
            <person name="Secka A."/>
            <person name="Antonio M."/>
            <person name="Oren A."/>
            <person name="Chaudhuri R.R."/>
            <person name="La Ragione R."/>
            <person name="Hildebrand F."/>
            <person name="Pallen M.J."/>
        </authorList>
    </citation>
    <scope>NUCLEOTIDE SEQUENCE</scope>
    <source>
        <strain evidence="11">ChiSxjej3B15-1167</strain>
    </source>
</reference>
<proteinExistence type="inferred from homology"/>
<dbReference type="Pfam" id="PF11734">
    <property type="entry name" value="TilS_C"/>
    <property type="match status" value="1"/>
</dbReference>
<evidence type="ECO:0000256" key="9">
    <source>
        <dbReference type="SAM" id="Phobius"/>
    </source>
</evidence>
<dbReference type="InterPro" id="IPR012094">
    <property type="entry name" value="tRNA_Ile_lys_synt"/>
</dbReference>
<comment type="function">
    <text evidence="8">Ligates lysine onto the cytidine present at position 34 of the AUA codon-specific tRNA(Ile) that contains the anticodon CAU, in an ATP-dependent manner. Cytidine is converted to lysidine, thus changing the amino acid specificity of the tRNA from methionine to isoleucine.</text>
</comment>
<dbReference type="SMART" id="SM00977">
    <property type="entry name" value="TilS_C"/>
    <property type="match status" value="1"/>
</dbReference>
<dbReference type="InterPro" id="IPR014729">
    <property type="entry name" value="Rossmann-like_a/b/a_fold"/>
</dbReference>
<dbReference type="NCBIfam" id="TIGR02433">
    <property type="entry name" value="lysidine_TilS_C"/>
    <property type="match status" value="1"/>
</dbReference>
<comment type="similarity">
    <text evidence="8">Belongs to the tRNA(Ile)-lysidine synthase family.</text>
</comment>
<dbReference type="InterPro" id="IPR011063">
    <property type="entry name" value="TilS/TtcA_N"/>
</dbReference>
<evidence type="ECO:0000259" key="10">
    <source>
        <dbReference type="SMART" id="SM00977"/>
    </source>
</evidence>
<evidence type="ECO:0000256" key="5">
    <source>
        <dbReference type="ARBA" id="ARBA00022741"/>
    </source>
</evidence>
<gene>
    <name evidence="8 11" type="primary">tilS</name>
    <name evidence="11" type="ORF">H9849_04675</name>
</gene>
<evidence type="ECO:0000256" key="7">
    <source>
        <dbReference type="ARBA" id="ARBA00048539"/>
    </source>
</evidence>
<dbReference type="PANTHER" id="PTHR43033:SF1">
    <property type="entry name" value="TRNA(ILE)-LYSIDINE SYNTHASE-RELATED"/>
    <property type="match status" value="1"/>
</dbReference>
<evidence type="ECO:0000256" key="6">
    <source>
        <dbReference type="ARBA" id="ARBA00022840"/>
    </source>
</evidence>
<evidence type="ECO:0000256" key="4">
    <source>
        <dbReference type="ARBA" id="ARBA00022694"/>
    </source>
</evidence>
<dbReference type="EC" id="6.3.4.19" evidence="8"/>
<dbReference type="NCBIfam" id="TIGR02432">
    <property type="entry name" value="lysidine_TilS_N"/>
    <property type="match status" value="1"/>
</dbReference>
<organism evidence="11 12">
    <name type="scientific">Candidatus Anaerobutyricum stercoripullorum</name>
    <dbReference type="NCBI Taxonomy" id="2838456"/>
    <lineage>
        <taxon>Bacteria</taxon>
        <taxon>Bacillati</taxon>
        <taxon>Bacillota</taxon>
        <taxon>Clostridia</taxon>
        <taxon>Lachnospirales</taxon>
        <taxon>Lachnospiraceae</taxon>
        <taxon>Anaerobutyricum</taxon>
    </lineage>
</organism>
<evidence type="ECO:0000313" key="12">
    <source>
        <dbReference type="Proteomes" id="UP000886805"/>
    </source>
</evidence>